<feature type="region of interest" description="Disordered" evidence="1">
    <location>
        <begin position="32"/>
        <end position="83"/>
    </location>
</feature>
<dbReference type="Proteomes" id="UP001190700">
    <property type="component" value="Unassembled WGS sequence"/>
</dbReference>
<proteinExistence type="predicted"/>
<keyword evidence="3" id="KW-1185">Reference proteome</keyword>
<dbReference type="EMBL" id="LGRX02020900">
    <property type="protein sequence ID" value="KAK3257177.1"/>
    <property type="molecule type" value="Genomic_DNA"/>
</dbReference>
<protein>
    <submittedName>
        <fullName evidence="2">Uncharacterized protein</fullName>
    </submittedName>
</protein>
<evidence type="ECO:0000313" key="2">
    <source>
        <dbReference type="EMBL" id="KAK3257177.1"/>
    </source>
</evidence>
<sequence length="130" mass="13649">MAFQSLLLEGIADLHFPGFVMDAQYVESSLRKQRTGKRAEPGPSGVNSRVGKLEAGQRSQLSDKGEAQAGQRGQLPASKPNLKLVGERSASKLVSGVSSALAAAPDVVSEVNSRRQAEAGQRGQLPRPAA</sequence>
<evidence type="ECO:0000256" key="1">
    <source>
        <dbReference type="SAM" id="MobiDB-lite"/>
    </source>
</evidence>
<comment type="caution">
    <text evidence="2">The sequence shown here is derived from an EMBL/GenBank/DDBJ whole genome shotgun (WGS) entry which is preliminary data.</text>
</comment>
<evidence type="ECO:0000313" key="3">
    <source>
        <dbReference type="Proteomes" id="UP001190700"/>
    </source>
</evidence>
<dbReference type="AlphaFoldDB" id="A0AAE0KQN4"/>
<organism evidence="2 3">
    <name type="scientific">Cymbomonas tetramitiformis</name>
    <dbReference type="NCBI Taxonomy" id="36881"/>
    <lineage>
        <taxon>Eukaryota</taxon>
        <taxon>Viridiplantae</taxon>
        <taxon>Chlorophyta</taxon>
        <taxon>Pyramimonadophyceae</taxon>
        <taxon>Pyramimonadales</taxon>
        <taxon>Pyramimonadaceae</taxon>
        <taxon>Cymbomonas</taxon>
    </lineage>
</organism>
<name>A0AAE0KQN4_9CHLO</name>
<accession>A0AAE0KQN4</accession>
<feature type="region of interest" description="Disordered" evidence="1">
    <location>
        <begin position="105"/>
        <end position="130"/>
    </location>
</feature>
<reference evidence="2 3" key="1">
    <citation type="journal article" date="2015" name="Genome Biol. Evol.">
        <title>Comparative Genomics of a Bacterivorous Green Alga Reveals Evolutionary Causalities and Consequences of Phago-Mixotrophic Mode of Nutrition.</title>
        <authorList>
            <person name="Burns J.A."/>
            <person name="Paasch A."/>
            <person name="Narechania A."/>
            <person name="Kim E."/>
        </authorList>
    </citation>
    <scope>NUCLEOTIDE SEQUENCE [LARGE SCALE GENOMIC DNA]</scope>
    <source>
        <strain evidence="2 3">PLY_AMNH</strain>
    </source>
</reference>
<gene>
    <name evidence="2" type="ORF">CYMTET_33726</name>
</gene>